<evidence type="ECO:0000256" key="7">
    <source>
        <dbReference type="ARBA" id="ARBA00023136"/>
    </source>
</evidence>
<dbReference type="Proteomes" id="UP000199533">
    <property type="component" value="Unassembled WGS sequence"/>
</dbReference>
<comment type="similarity">
    <text evidence="2">Belongs to the BCCT transporter (TC 2.A.15) family.</text>
</comment>
<reference evidence="10" key="1">
    <citation type="submission" date="2016-10" db="EMBL/GenBank/DDBJ databases">
        <authorList>
            <person name="Varghese N."/>
            <person name="Submissions S."/>
        </authorList>
    </citation>
    <scope>NUCLEOTIDE SEQUENCE [LARGE SCALE GENOMIC DNA]</scope>
    <source>
        <strain evidence="10">Nm69</strain>
    </source>
</reference>
<evidence type="ECO:0000256" key="5">
    <source>
        <dbReference type="ARBA" id="ARBA00022692"/>
    </source>
</evidence>
<feature type="transmembrane region" description="Helical" evidence="8">
    <location>
        <begin position="413"/>
        <end position="433"/>
    </location>
</feature>
<feature type="transmembrane region" description="Helical" evidence="8">
    <location>
        <begin position="326"/>
        <end position="344"/>
    </location>
</feature>
<dbReference type="Pfam" id="PF02028">
    <property type="entry name" value="BCCT"/>
    <property type="match status" value="1"/>
</dbReference>
<evidence type="ECO:0000256" key="2">
    <source>
        <dbReference type="ARBA" id="ARBA00005658"/>
    </source>
</evidence>
<protein>
    <submittedName>
        <fullName evidence="9">Choline/carnitine/betaine transport</fullName>
    </submittedName>
</protein>
<keyword evidence="10" id="KW-1185">Reference proteome</keyword>
<feature type="transmembrane region" description="Helical" evidence="8">
    <location>
        <begin position="356"/>
        <end position="381"/>
    </location>
</feature>
<keyword evidence="6 8" id="KW-1133">Transmembrane helix</keyword>
<dbReference type="PANTHER" id="PTHR30047">
    <property type="entry name" value="HIGH-AFFINITY CHOLINE TRANSPORT PROTEIN-RELATED"/>
    <property type="match status" value="1"/>
</dbReference>
<gene>
    <name evidence="9" type="ORF">SAMN05216302_100136</name>
</gene>
<keyword evidence="5 8" id="KW-0812">Transmembrane</keyword>
<dbReference type="EMBL" id="FOSP01000001">
    <property type="protein sequence ID" value="SFK12572.1"/>
    <property type="molecule type" value="Genomic_DNA"/>
</dbReference>
<sequence>MAIVSKLLIAALVLWAVLLPDKASSVLSSASSSLLNIFNAYYIYVVTLFLVFCIVVAIVPAIGKLKLGNKNERPEFSNFSWFSMMFGAGMGIGLMVFSTAEPIWHFGENPEIINGNVAPHTFEAVQSAFRYAFLHYGLHPWGIYVVTGLSLAYFAHRYHLPLTIRSTLTPLLGKHLNGYVGHLLDITAIIATLLGIAVTIGYGISQLVTGFNEITSFEWMMSSKTEIGAAPAATKTALLLALFLVMLLSIVSAATGLGRGIKVLSNINLSLSCLLLLCFSIFGPLLFLLELYGRAIVDYLFSLPVISVEVFELGTAAGDWQEHGTILYWAWWIAFAPFVGLFLARISKGRTIREFVMGAMLAPAAMCFVWIILLGGTAIYLELSGLAAEGIIHAPVSARLFETLNVLFSDGPFYGFVQLVSTLTVILILTFLITSADSGILVLNTIMTGGENHVDLKHKIIWGLILSAVISALLITGSGSLDALQKAMIMGALPFSMVMIFMCLALIKDLIRHINAADTS</sequence>
<dbReference type="InterPro" id="IPR000060">
    <property type="entry name" value="BCCT_transptr"/>
</dbReference>
<evidence type="ECO:0000313" key="9">
    <source>
        <dbReference type="EMBL" id="SFK12572.1"/>
    </source>
</evidence>
<organism evidence="9 10">
    <name type="scientific">Nitrosomonas aestuarii</name>
    <dbReference type="NCBI Taxonomy" id="52441"/>
    <lineage>
        <taxon>Bacteria</taxon>
        <taxon>Pseudomonadati</taxon>
        <taxon>Pseudomonadota</taxon>
        <taxon>Betaproteobacteria</taxon>
        <taxon>Nitrosomonadales</taxon>
        <taxon>Nitrosomonadaceae</taxon>
        <taxon>Nitrosomonas</taxon>
    </lineage>
</organism>
<evidence type="ECO:0000313" key="10">
    <source>
        <dbReference type="Proteomes" id="UP000199533"/>
    </source>
</evidence>
<feature type="transmembrane region" description="Helical" evidence="8">
    <location>
        <begin position="179"/>
        <end position="204"/>
    </location>
</feature>
<keyword evidence="4" id="KW-1003">Cell membrane</keyword>
<dbReference type="GO" id="GO:0022857">
    <property type="term" value="F:transmembrane transporter activity"/>
    <property type="evidence" value="ECO:0007669"/>
    <property type="project" value="InterPro"/>
</dbReference>
<feature type="transmembrane region" description="Helical" evidence="8">
    <location>
        <begin position="141"/>
        <end position="158"/>
    </location>
</feature>
<name>A0A1I3WYP5_9PROT</name>
<comment type="subcellular location">
    <subcellularLocation>
        <location evidence="1">Cell membrane</location>
        <topology evidence="1">Multi-pass membrane protein</topology>
    </subcellularLocation>
</comment>
<evidence type="ECO:0000256" key="4">
    <source>
        <dbReference type="ARBA" id="ARBA00022475"/>
    </source>
</evidence>
<feature type="transmembrane region" description="Helical" evidence="8">
    <location>
        <begin position="269"/>
        <end position="289"/>
    </location>
</feature>
<evidence type="ECO:0000256" key="6">
    <source>
        <dbReference type="ARBA" id="ARBA00022989"/>
    </source>
</evidence>
<keyword evidence="3" id="KW-0813">Transport</keyword>
<keyword evidence="7 8" id="KW-0472">Membrane</keyword>
<feature type="transmembrane region" description="Helical" evidence="8">
    <location>
        <begin position="237"/>
        <end position="257"/>
    </location>
</feature>
<evidence type="ECO:0000256" key="3">
    <source>
        <dbReference type="ARBA" id="ARBA00022448"/>
    </source>
</evidence>
<dbReference type="OrthoDB" id="9775735at2"/>
<feature type="transmembrane region" description="Helical" evidence="8">
    <location>
        <begin position="460"/>
        <end position="481"/>
    </location>
</feature>
<proteinExistence type="inferred from homology"/>
<accession>A0A1I3WYP5</accession>
<feature type="transmembrane region" description="Helical" evidence="8">
    <location>
        <begin position="41"/>
        <end position="59"/>
    </location>
</feature>
<dbReference type="AlphaFoldDB" id="A0A1I3WYP5"/>
<dbReference type="RefSeq" id="WP_090696636.1">
    <property type="nucleotide sequence ID" value="NZ_FOSP01000001.1"/>
</dbReference>
<dbReference type="PANTHER" id="PTHR30047:SF7">
    <property type="entry name" value="HIGH-AFFINITY CHOLINE TRANSPORT PROTEIN"/>
    <property type="match status" value="1"/>
</dbReference>
<evidence type="ECO:0000256" key="1">
    <source>
        <dbReference type="ARBA" id="ARBA00004651"/>
    </source>
</evidence>
<evidence type="ECO:0000256" key="8">
    <source>
        <dbReference type="SAM" id="Phobius"/>
    </source>
</evidence>
<feature type="transmembrane region" description="Helical" evidence="8">
    <location>
        <begin position="487"/>
        <end position="507"/>
    </location>
</feature>
<dbReference type="GO" id="GO:0005886">
    <property type="term" value="C:plasma membrane"/>
    <property type="evidence" value="ECO:0007669"/>
    <property type="project" value="UniProtKB-SubCell"/>
</dbReference>
<feature type="transmembrane region" description="Helical" evidence="8">
    <location>
        <begin position="79"/>
        <end position="100"/>
    </location>
</feature>